<feature type="non-terminal residue" evidence="2">
    <location>
        <position position="1"/>
    </location>
</feature>
<dbReference type="AlphaFoldDB" id="A0A9P6T8M8"/>
<dbReference type="Proteomes" id="UP000886653">
    <property type="component" value="Unassembled WGS sequence"/>
</dbReference>
<dbReference type="InterPro" id="IPR058654">
    <property type="entry name" value="Mok11-14/Ags1-like_TM"/>
</dbReference>
<feature type="domain" description="Cell wall alpha-1,3-glucan synthase Mok11-14/Ags1-like transmembrane" evidence="1">
    <location>
        <begin position="4"/>
        <end position="153"/>
    </location>
</feature>
<dbReference type="OrthoDB" id="512920at2759"/>
<accession>A0A9P6T8M8</accession>
<dbReference type="GO" id="GO:0009277">
    <property type="term" value="C:fungal-type cell wall"/>
    <property type="evidence" value="ECO:0007669"/>
    <property type="project" value="TreeGrafter"/>
</dbReference>
<dbReference type="EMBL" id="MU167339">
    <property type="protein sequence ID" value="KAG0142750.1"/>
    <property type="molecule type" value="Genomic_DNA"/>
</dbReference>
<dbReference type="InterPro" id="IPR058655">
    <property type="entry name" value="Mok11-14/Ags1-like"/>
</dbReference>
<keyword evidence="3" id="KW-1185">Reference proteome</keyword>
<evidence type="ECO:0000313" key="2">
    <source>
        <dbReference type="EMBL" id="KAG0142750.1"/>
    </source>
</evidence>
<protein>
    <recommendedName>
        <fullName evidence="1">Cell wall alpha-1,3-glucan synthase Mok11-14/Ags1-like transmembrane domain-containing protein</fullName>
    </recommendedName>
</protein>
<gene>
    <name evidence="2" type="ORF">CROQUDRAFT_49860</name>
</gene>
<dbReference type="PANTHER" id="PTHR47182">
    <property type="entry name" value="CELL WALL ALPHA-1,3-GLUCAN SYNTHASE AGS1-RELATED"/>
    <property type="match status" value="1"/>
</dbReference>
<sequence>QVYLGWPLYAILLVIKQVLGATSFHMLLLGGTSSQQTFDLYSKFQWCHQHHWVSLLVCVEQHQTSYILTFNALGMLWDSIHTHWSAIIIQYTKELHHSPSSLTHCFKVLFLHLCCWIPFFFSTNFGEEARGASDTWVFQACVVQGMQQVWVSSWTSAEAFLFPH</sequence>
<comment type="caution">
    <text evidence="2">The sequence shown here is derived from an EMBL/GenBank/DDBJ whole genome shotgun (WGS) entry which is preliminary data.</text>
</comment>
<dbReference type="PANTHER" id="PTHR47182:SF2">
    <property type="entry name" value="CELL WALL ALPHA-1,3-GLUCAN SYNTHASE AGS1"/>
    <property type="match status" value="1"/>
</dbReference>
<dbReference type="Pfam" id="PF26127">
    <property type="entry name" value="12TM_Mok13"/>
    <property type="match status" value="1"/>
</dbReference>
<evidence type="ECO:0000313" key="3">
    <source>
        <dbReference type="Proteomes" id="UP000886653"/>
    </source>
</evidence>
<reference evidence="2" key="1">
    <citation type="submission" date="2013-11" db="EMBL/GenBank/DDBJ databases">
        <title>Genome sequence of the fusiform rust pathogen reveals effectors for host alternation and coevolution with pine.</title>
        <authorList>
            <consortium name="DOE Joint Genome Institute"/>
            <person name="Smith K."/>
            <person name="Pendleton A."/>
            <person name="Kubisiak T."/>
            <person name="Anderson C."/>
            <person name="Salamov A."/>
            <person name="Aerts A."/>
            <person name="Riley R."/>
            <person name="Clum A."/>
            <person name="Lindquist E."/>
            <person name="Ence D."/>
            <person name="Campbell M."/>
            <person name="Kronenberg Z."/>
            <person name="Feau N."/>
            <person name="Dhillon B."/>
            <person name="Hamelin R."/>
            <person name="Burleigh J."/>
            <person name="Smith J."/>
            <person name="Yandell M."/>
            <person name="Nelson C."/>
            <person name="Grigoriev I."/>
            <person name="Davis J."/>
        </authorList>
    </citation>
    <scope>NUCLEOTIDE SEQUENCE</scope>
    <source>
        <strain evidence="2">G11</strain>
    </source>
</reference>
<organism evidence="2 3">
    <name type="scientific">Cronartium quercuum f. sp. fusiforme G11</name>
    <dbReference type="NCBI Taxonomy" id="708437"/>
    <lineage>
        <taxon>Eukaryota</taxon>
        <taxon>Fungi</taxon>
        <taxon>Dikarya</taxon>
        <taxon>Basidiomycota</taxon>
        <taxon>Pucciniomycotina</taxon>
        <taxon>Pucciniomycetes</taxon>
        <taxon>Pucciniales</taxon>
        <taxon>Coleosporiaceae</taxon>
        <taxon>Cronartium</taxon>
    </lineage>
</organism>
<proteinExistence type="predicted"/>
<evidence type="ECO:0000259" key="1">
    <source>
        <dbReference type="Pfam" id="PF26127"/>
    </source>
</evidence>
<name>A0A9P6T8M8_9BASI</name>
<dbReference type="GO" id="GO:0047657">
    <property type="term" value="F:alpha-1,3-glucan synthase activity"/>
    <property type="evidence" value="ECO:0007669"/>
    <property type="project" value="TreeGrafter"/>
</dbReference>
<dbReference type="GO" id="GO:0070600">
    <property type="term" value="P:fungal-type cell wall (1-&gt;3)-alpha-glucan biosynthetic process"/>
    <property type="evidence" value="ECO:0007669"/>
    <property type="project" value="TreeGrafter"/>
</dbReference>